<name>A0A0Q0YCY6_9CORY</name>
<accession>A0A0Q0YCY6</accession>
<gene>
    <name evidence="1" type="ORF">Cocul_00909</name>
</gene>
<dbReference type="Gene3D" id="3.40.50.720">
    <property type="entry name" value="NAD(P)-binding Rossmann-like Domain"/>
    <property type="match status" value="1"/>
</dbReference>
<dbReference type="AlphaFoldDB" id="A0A0Q0YCY6"/>
<sequence length="165" mass="17676">MRRPYGADPADLHQAPGPVLVVDCAADYARLVPLLLRHCPTFLPALLIDAHGVIGPARIAGVGACPLCEVLYRQAEDPRWFPVVHQAQAAAQAPAPTLHATAARLSAYAAWLAGGAPEPPGRPDMALAPGEMLRLDPYSPSLLERREIIHPHPRCAWCRGGGERP</sequence>
<keyword evidence="2" id="KW-1185">Reference proteome</keyword>
<dbReference type="STRING" id="1544416.Cocul_00909"/>
<evidence type="ECO:0008006" key="3">
    <source>
        <dbReference type="Google" id="ProtNLM"/>
    </source>
</evidence>
<evidence type="ECO:0000313" key="1">
    <source>
        <dbReference type="EMBL" id="KQB84112.1"/>
    </source>
</evidence>
<comment type="caution">
    <text evidence="1">The sequence shown here is derived from an EMBL/GenBank/DDBJ whole genome shotgun (WGS) entry which is preliminary data.</text>
</comment>
<dbReference type="EMBL" id="LKST01000002">
    <property type="protein sequence ID" value="KQB84112.1"/>
    <property type="molecule type" value="Genomic_DNA"/>
</dbReference>
<dbReference type="OrthoDB" id="4426339at2"/>
<proteinExistence type="predicted"/>
<protein>
    <recommendedName>
        <fullName evidence="3">Bacteriocin biosynthesis cyclodehydratase domain protein</fullName>
    </recommendedName>
</protein>
<dbReference type="Proteomes" id="UP000050517">
    <property type="component" value="Unassembled WGS sequence"/>
</dbReference>
<dbReference type="PATRIC" id="fig|1544416.3.peg.913"/>
<dbReference type="RefSeq" id="WP_055122111.1">
    <property type="nucleotide sequence ID" value="NZ_LKST01000002.1"/>
</dbReference>
<organism evidence="1 2">
    <name type="scientific">Corynebacterium oculi</name>
    <dbReference type="NCBI Taxonomy" id="1544416"/>
    <lineage>
        <taxon>Bacteria</taxon>
        <taxon>Bacillati</taxon>
        <taxon>Actinomycetota</taxon>
        <taxon>Actinomycetes</taxon>
        <taxon>Mycobacteriales</taxon>
        <taxon>Corynebacteriaceae</taxon>
        <taxon>Corynebacterium</taxon>
    </lineage>
</organism>
<reference evidence="1 2" key="1">
    <citation type="submission" date="2015-10" db="EMBL/GenBank/DDBJ databases">
        <title>Corynebacteirum lowii and Corynebacterium oculi species nova, derived from human clinical disease and and emended description of Corynebacterium mastiditis.</title>
        <authorList>
            <person name="Bernard K."/>
            <person name="Pacheco A.L."/>
            <person name="Mcdougall C."/>
            <person name="Burtx T."/>
            <person name="Weibe D."/>
            <person name="Tyler S."/>
            <person name="Olson A.B."/>
            <person name="Cnockaert M."/>
            <person name="Eguchi H."/>
            <person name="Kuwahara T."/>
            <person name="Nakayama-Imaohji H."/>
            <person name="Boudewijins M."/>
            <person name="Van Hoecke F."/>
            <person name="Bernier A.-M."/>
            <person name="Vandamme P."/>
        </authorList>
    </citation>
    <scope>NUCLEOTIDE SEQUENCE [LARGE SCALE GENOMIC DNA]</scope>
    <source>
        <strain evidence="1 2">NML 130210</strain>
    </source>
</reference>
<evidence type="ECO:0000313" key="2">
    <source>
        <dbReference type="Proteomes" id="UP000050517"/>
    </source>
</evidence>